<dbReference type="Proteomes" id="UP001055879">
    <property type="component" value="Linkage Group LG05"/>
</dbReference>
<sequence length="93" mass="10807">MNAWRLYIYIKHLLNTAPESSICTRSNATPGIIFLILSNTLNLCKTISSSFPIRFHHHQHLNFSFLNTPFKPFSLYIYTSILFNLDRSLVSFP</sequence>
<reference evidence="1 2" key="2">
    <citation type="journal article" date="2022" name="Mol. Ecol. Resour.">
        <title>The genomes of chicory, endive, great burdock and yacon provide insights into Asteraceae paleo-polyploidization history and plant inulin production.</title>
        <authorList>
            <person name="Fan W."/>
            <person name="Wang S."/>
            <person name="Wang H."/>
            <person name="Wang A."/>
            <person name="Jiang F."/>
            <person name="Liu H."/>
            <person name="Zhao H."/>
            <person name="Xu D."/>
            <person name="Zhang Y."/>
        </authorList>
    </citation>
    <scope>NUCLEOTIDE SEQUENCE [LARGE SCALE GENOMIC DNA]</scope>
    <source>
        <strain evidence="2">cv. Niubang</strain>
    </source>
</reference>
<organism evidence="1 2">
    <name type="scientific">Arctium lappa</name>
    <name type="common">Greater burdock</name>
    <name type="synonym">Lappa major</name>
    <dbReference type="NCBI Taxonomy" id="4217"/>
    <lineage>
        <taxon>Eukaryota</taxon>
        <taxon>Viridiplantae</taxon>
        <taxon>Streptophyta</taxon>
        <taxon>Embryophyta</taxon>
        <taxon>Tracheophyta</taxon>
        <taxon>Spermatophyta</taxon>
        <taxon>Magnoliopsida</taxon>
        <taxon>eudicotyledons</taxon>
        <taxon>Gunneridae</taxon>
        <taxon>Pentapetalae</taxon>
        <taxon>asterids</taxon>
        <taxon>campanulids</taxon>
        <taxon>Asterales</taxon>
        <taxon>Asteraceae</taxon>
        <taxon>Carduoideae</taxon>
        <taxon>Cardueae</taxon>
        <taxon>Arctiinae</taxon>
        <taxon>Arctium</taxon>
    </lineage>
</organism>
<gene>
    <name evidence="1" type="ORF">L6452_16450</name>
</gene>
<accession>A0ACB9C0U6</accession>
<protein>
    <submittedName>
        <fullName evidence="1">Uncharacterized protein</fullName>
    </submittedName>
</protein>
<reference evidence="2" key="1">
    <citation type="journal article" date="2022" name="Mol. Ecol. Resour.">
        <title>The genomes of chicory, endive, great burdock and yacon provide insights into Asteraceae palaeo-polyploidization history and plant inulin production.</title>
        <authorList>
            <person name="Fan W."/>
            <person name="Wang S."/>
            <person name="Wang H."/>
            <person name="Wang A."/>
            <person name="Jiang F."/>
            <person name="Liu H."/>
            <person name="Zhao H."/>
            <person name="Xu D."/>
            <person name="Zhang Y."/>
        </authorList>
    </citation>
    <scope>NUCLEOTIDE SEQUENCE [LARGE SCALE GENOMIC DNA]</scope>
    <source>
        <strain evidence="2">cv. Niubang</strain>
    </source>
</reference>
<proteinExistence type="predicted"/>
<dbReference type="EMBL" id="CM042051">
    <property type="protein sequence ID" value="KAI3727830.1"/>
    <property type="molecule type" value="Genomic_DNA"/>
</dbReference>
<evidence type="ECO:0000313" key="2">
    <source>
        <dbReference type="Proteomes" id="UP001055879"/>
    </source>
</evidence>
<evidence type="ECO:0000313" key="1">
    <source>
        <dbReference type="EMBL" id="KAI3727830.1"/>
    </source>
</evidence>
<name>A0ACB9C0U6_ARCLA</name>
<comment type="caution">
    <text evidence="1">The sequence shown here is derived from an EMBL/GenBank/DDBJ whole genome shotgun (WGS) entry which is preliminary data.</text>
</comment>
<keyword evidence="2" id="KW-1185">Reference proteome</keyword>